<sequence length="173" mass="19712">MSVPKYKRDTAPAEFVRTAAQLEAFTGKMCARLPKRWAFTRTRYITDCANDILNHAVRANAIWVTTPEEVAQRMAHLMEAHAACYTLLRKIDIIEEEMPVRIVDNVNPDGTIVKREKPCLSAGLLREWTVLATKEIKLIKGVINSDRKRFSTKRHPLAQKKGTAYSRKCSRSV</sequence>
<accession>A0ABT7DMN0</accession>
<reference evidence="1 2" key="1">
    <citation type="submission" date="2023-05" db="EMBL/GenBank/DDBJ databases">
        <title>Gordonibacter KGMB12511T sp. nov., isolated from faeces of healthy Korean.</title>
        <authorList>
            <person name="Kim H.S."/>
            <person name="Kim J.-S."/>
            <person name="Suh M.K."/>
            <person name="Eom M.K."/>
            <person name="Do H.E."/>
            <person name="Lee J.-S."/>
        </authorList>
    </citation>
    <scope>NUCLEOTIDE SEQUENCE [LARGE SCALE GENOMIC DNA]</scope>
    <source>
        <strain evidence="1 2">KGMB12511</strain>
    </source>
</reference>
<organism evidence="1 2">
    <name type="scientific">Gordonibacter faecis</name>
    <dbReference type="NCBI Taxonomy" id="3047475"/>
    <lineage>
        <taxon>Bacteria</taxon>
        <taxon>Bacillati</taxon>
        <taxon>Actinomycetota</taxon>
        <taxon>Coriobacteriia</taxon>
        <taxon>Eggerthellales</taxon>
        <taxon>Eggerthellaceae</taxon>
        <taxon>Gordonibacter</taxon>
    </lineage>
</organism>
<proteinExistence type="predicted"/>
<gene>
    <name evidence="1" type="ORF">QNJ86_08245</name>
</gene>
<comment type="caution">
    <text evidence="1">The sequence shown here is derived from an EMBL/GenBank/DDBJ whole genome shotgun (WGS) entry which is preliminary data.</text>
</comment>
<name>A0ABT7DMN0_9ACTN</name>
<evidence type="ECO:0000313" key="2">
    <source>
        <dbReference type="Proteomes" id="UP001232750"/>
    </source>
</evidence>
<protein>
    <recommendedName>
        <fullName evidence="3">Transposase</fullName>
    </recommendedName>
</protein>
<evidence type="ECO:0008006" key="3">
    <source>
        <dbReference type="Google" id="ProtNLM"/>
    </source>
</evidence>
<keyword evidence="2" id="KW-1185">Reference proteome</keyword>
<dbReference type="RefSeq" id="WP_283832131.1">
    <property type="nucleotide sequence ID" value="NZ_JASJEU010000014.1"/>
</dbReference>
<evidence type="ECO:0000313" key="1">
    <source>
        <dbReference type="EMBL" id="MDJ1650790.1"/>
    </source>
</evidence>
<dbReference type="EMBL" id="JASJEU010000014">
    <property type="protein sequence ID" value="MDJ1650790.1"/>
    <property type="molecule type" value="Genomic_DNA"/>
</dbReference>
<dbReference type="Proteomes" id="UP001232750">
    <property type="component" value="Unassembled WGS sequence"/>
</dbReference>